<evidence type="ECO:0000313" key="11">
    <source>
        <dbReference type="Proteomes" id="UP000308005"/>
    </source>
</evidence>
<evidence type="ECO:0000256" key="4">
    <source>
        <dbReference type="ARBA" id="ARBA00023180"/>
    </source>
</evidence>
<dbReference type="GO" id="GO:0005539">
    <property type="term" value="F:glycosaminoglycan binding"/>
    <property type="evidence" value="ECO:0007669"/>
    <property type="project" value="TreeGrafter"/>
</dbReference>
<feature type="modified residue" description="3-oxoalanine (Cys)" evidence="6">
    <location>
        <position position="81"/>
    </location>
</feature>
<feature type="chain" id="PRO_5020253075" description="Arylsulfatase" evidence="8">
    <location>
        <begin position="35"/>
        <end position="615"/>
    </location>
</feature>
<evidence type="ECO:0000256" key="2">
    <source>
        <dbReference type="ARBA" id="ARBA00022729"/>
    </source>
</evidence>
<dbReference type="Proteomes" id="UP000308005">
    <property type="component" value="Unassembled WGS sequence"/>
</dbReference>
<dbReference type="InterPro" id="IPR012083">
    <property type="entry name" value="Arylsulfatase"/>
</dbReference>
<name>A0A4S9T4Z2_AURPU</name>
<dbReference type="Gene3D" id="3.40.720.10">
    <property type="entry name" value="Alkaline Phosphatase, subunit A"/>
    <property type="match status" value="1"/>
</dbReference>
<evidence type="ECO:0000256" key="8">
    <source>
        <dbReference type="SAM" id="SignalP"/>
    </source>
</evidence>
<dbReference type="InterPro" id="IPR000917">
    <property type="entry name" value="Sulfatase_N"/>
</dbReference>
<keyword evidence="2 8" id="KW-0732">Signal</keyword>
<dbReference type="InterPro" id="IPR017850">
    <property type="entry name" value="Alkaline_phosphatase_core_sf"/>
</dbReference>
<dbReference type="GO" id="GO:0008449">
    <property type="term" value="F:N-acetylglucosamine-6-sulfatase activity"/>
    <property type="evidence" value="ECO:0007669"/>
    <property type="project" value="TreeGrafter"/>
</dbReference>
<dbReference type="GO" id="GO:0004065">
    <property type="term" value="F:arylsulfatase activity"/>
    <property type="evidence" value="ECO:0007669"/>
    <property type="project" value="UniProtKB-UniRule"/>
</dbReference>
<reference evidence="10 11" key="1">
    <citation type="submission" date="2018-10" db="EMBL/GenBank/DDBJ databases">
        <title>Fifty Aureobasidium pullulans genomes reveal a recombining polyextremotolerant generalist.</title>
        <authorList>
            <person name="Gostincar C."/>
            <person name="Turk M."/>
            <person name="Zajc J."/>
            <person name="Gunde-Cimerman N."/>
        </authorList>
    </citation>
    <scope>NUCLEOTIDE SEQUENCE [LARGE SCALE GENOMIC DNA]</scope>
    <source>
        <strain evidence="10 11">EXF-3863</strain>
    </source>
</reference>
<feature type="domain" description="Sulfatase N-terminal" evidence="9">
    <location>
        <begin position="37"/>
        <end position="396"/>
    </location>
</feature>
<dbReference type="EC" id="3.1.6.1" evidence="5"/>
<dbReference type="AlphaFoldDB" id="A0A4S9T4Z2"/>
<evidence type="ECO:0000256" key="5">
    <source>
        <dbReference type="PIRNR" id="PIRNR000972"/>
    </source>
</evidence>
<comment type="PTM">
    <text evidence="6">The conversion to 3-oxoalanine (also known as C-formylglycine, FGly), of a serine or cysteine residue in prokaryotes and of a cysteine residue in eukaryotes, is critical for catalytic activity.</text>
</comment>
<sequence length="615" mass="69013">MDTSADKSAAQSTRMKTSLLNWLAWAALCTCALAKQPNILFIITDDQDGHMGSVEHMPLLKKHIIDQGTSYENHFCTIAICCPSRVNLWTGRAAHNTNVTDVGPPYGGYPKIVKEGINDDYLPVWMQAAGYSTYYTGKLWNAHTINNYNQPFVKGYNGSDFLLDPFTYDYWHARMSRNGEAPKDYSGQYSPDVVADKAYGFLEEAIKSDAPFFVTVAPIAPHSNIVANPPSGPLNELEVLAPGPVNKFAIPEYAPRHAHLFKDYKIPRTENFNPEQASGASWVAQLPRLNDTMIDYNDEFQRARLRSLQSVDEMIERLINLLEEKGVLEDTFVFFTTDNGFHASQHRMHPGKECGYDTDIHIPLVIRGPGIAAGATKNIVTSHTDMAPTLMSLAGASRDDFDGSAIPLLEDHESTEVSRGEHVNVEFWGIGLPEGKFGIAEPFGGLSYPNNTYKALRLVGHNYSLYYSVWCTGEREFYDLHRDPGQMHNFFADPQLAKDYTTAGRSWQQLIYRLDALLVVLKTCKGNTCVKPWNSHHKNGSVETLTEALNPRFDNYYMKHPKVGFSSCELGYIKEAEGNRERISHAGVQWQTGLEAPTPEGQQPFQYRGSWSDWV</sequence>
<feature type="region of interest" description="Disordered" evidence="7">
    <location>
        <begin position="594"/>
        <end position="615"/>
    </location>
</feature>
<comment type="caution">
    <text evidence="10">The sequence shown here is derived from an EMBL/GenBank/DDBJ whole genome shotgun (WGS) entry which is preliminary data.</text>
</comment>
<accession>A0A4S9T4Z2</accession>
<gene>
    <name evidence="10" type="ORF">D6C91_05325</name>
</gene>
<comment type="similarity">
    <text evidence="1 5">Belongs to the sulfatase family.</text>
</comment>
<dbReference type="PROSITE" id="PS00523">
    <property type="entry name" value="SULFATASE_1"/>
    <property type="match status" value="1"/>
</dbReference>
<comment type="catalytic activity">
    <reaction evidence="5">
        <text>an aryl sulfate + H2O = a phenol + sulfate + H(+)</text>
        <dbReference type="Rhea" id="RHEA:17261"/>
        <dbReference type="ChEBI" id="CHEBI:15377"/>
        <dbReference type="ChEBI" id="CHEBI:15378"/>
        <dbReference type="ChEBI" id="CHEBI:16189"/>
        <dbReference type="ChEBI" id="CHEBI:33853"/>
        <dbReference type="ChEBI" id="CHEBI:140317"/>
        <dbReference type="EC" id="3.1.6.1"/>
    </reaction>
</comment>
<protein>
    <recommendedName>
        <fullName evidence="5">Arylsulfatase</fullName>
        <shortName evidence="5">AS</shortName>
        <ecNumber evidence="5">3.1.6.1</ecNumber>
    </recommendedName>
    <alternativeName>
        <fullName evidence="5">Aryl-sulfate sulphohydrolase</fullName>
    </alternativeName>
</protein>
<dbReference type="PANTHER" id="PTHR43108">
    <property type="entry name" value="N-ACETYLGLUCOSAMINE-6-SULFATASE FAMILY MEMBER"/>
    <property type="match status" value="1"/>
</dbReference>
<dbReference type="PANTHER" id="PTHR43108:SF8">
    <property type="entry name" value="SD21168P"/>
    <property type="match status" value="1"/>
</dbReference>
<dbReference type="FunFam" id="3.40.720.10:FF:000051">
    <property type="entry name" value="Arylsulfatase"/>
    <property type="match status" value="1"/>
</dbReference>
<evidence type="ECO:0000256" key="1">
    <source>
        <dbReference type="ARBA" id="ARBA00008779"/>
    </source>
</evidence>
<evidence type="ECO:0000256" key="7">
    <source>
        <dbReference type="SAM" id="MobiDB-lite"/>
    </source>
</evidence>
<evidence type="ECO:0000313" key="10">
    <source>
        <dbReference type="EMBL" id="THZ18923.1"/>
    </source>
</evidence>
<keyword evidence="3 5" id="KW-0378">Hydrolase</keyword>
<evidence type="ECO:0000256" key="6">
    <source>
        <dbReference type="PIRSR" id="PIRSR000972-50"/>
    </source>
</evidence>
<evidence type="ECO:0000256" key="3">
    <source>
        <dbReference type="ARBA" id="ARBA00022801"/>
    </source>
</evidence>
<dbReference type="SUPFAM" id="SSF53649">
    <property type="entry name" value="Alkaline phosphatase-like"/>
    <property type="match status" value="1"/>
</dbReference>
<dbReference type="Pfam" id="PF00884">
    <property type="entry name" value="Sulfatase"/>
    <property type="match status" value="1"/>
</dbReference>
<dbReference type="PIRSF" id="PIRSF000972">
    <property type="entry name" value="Arylsulf_plant"/>
    <property type="match status" value="1"/>
</dbReference>
<keyword evidence="4" id="KW-0325">Glycoprotein</keyword>
<evidence type="ECO:0000259" key="9">
    <source>
        <dbReference type="Pfam" id="PF00884"/>
    </source>
</evidence>
<organism evidence="10 11">
    <name type="scientific">Aureobasidium pullulans</name>
    <name type="common">Black yeast</name>
    <name type="synonym">Pullularia pullulans</name>
    <dbReference type="NCBI Taxonomy" id="5580"/>
    <lineage>
        <taxon>Eukaryota</taxon>
        <taxon>Fungi</taxon>
        <taxon>Dikarya</taxon>
        <taxon>Ascomycota</taxon>
        <taxon>Pezizomycotina</taxon>
        <taxon>Dothideomycetes</taxon>
        <taxon>Dothideomycetidae</taxon>
        <taxon>Dothideales</taxon>
        <taxon>Saccotheciaceae</taxon>
        <taxon>Aureobasidium</taxon>
    </lineage>
</organism>
<feature type="signal peptide" evidence="8">
    <location>
        <begin position="1"/>
        <end position="34"/>
    </location>
</feature>
<dbReference type="InterPro" id="IPR024607">
    <property type="entry name" value="Sulfatase_CS"/>
</dbReference>
<dbReference type="EMBL" id="QZBM01000227">
    <property type="protein sequence ID" value="THZ18923.1"/>
    <property type="molecule type" value="Genomic_DNA"/>
</dbReference>
<dbReference type="CDD" id="cd16147">
    <property type="entry name" value="G6S"/>
    <property type="match status" value="1"/>
</dbReference>
<proteinExistence type="inferred from homology"/>
<dbReference type="GO" id="GO:0018958">
    <property type="term" value="P:phenol-containing compound metabolic process"/>
    <property type="evidence" value="ECO:0007669"/>
    <property type="project" value="InterPro"/>
</dbReference>